<dbReference type="EMBL" id="ASSY01000010">
    <property type="protein sequence ID" value="EOS49896.1"/>
    <property type="molecule type" value="Genomic_DNA"/>
</dbReference>
<protein>
    <recommendedName>
        <fullName evidence="10">Major facilitator superfamily (MFS) profile domain-containing protein</fullName>
    </recommendedName>
</protein>
<feature type="transmembrane region" description="Helical" evidence="9">
    <location>
        <begin position="386"/>
        <end position="409"/>
    </location>
</feature>
<keyword evidence="3" id="KW-0813">Transport</keyword>
<keyword evidence="7 9" id="KW-1133">Transmembrane helix</keyword>
<dbReference type="GO" id="GO:0015293">
    <property type="term" value="F:symporter activity"/>
    <property type="evidence" value="ECO:0007669"/>
    <property type="project" value="UniProtKB-KW"/>
</dbReference>
<comment type="similarity">
    <text evidence="2">Belongs to the major facilitator superfamily. Metabolite:H+ Symporter (MHS) family (TC 2.A.1.6) family.</text>
</comment>
<sequence>MISMASSDTVTAIHSEEDEHATLRRVAVSSFLGNFIEWFDYASYSYFATVIALVLMPPGDPTVALLETFGVFALSFLMRPVGAFFWGHMGDKKGRKWALATSILMMSAATFVIGLLPTYEAVGILAPVLLLALRMVQSFSASGEYAGAATFLAEYAPANHRGLYCSLVPASTAVGLLVGSTLATLMFVNFGHDSAFVTEWGWRIPFLLAGPLGIITHYIRTRVSDSPVYQEMQDKLEAKGESDDQPIKLLLTKYLRPLIISFGACMLNAVGFYAVLTYLPNYLQDTVGYDAGASSLITTICLVAYVAFIFFSGKISDHFGRKKMLIIASVGFVIFTVPAFYLLNTMNFAVILIAELFMCLLLTINDGTLSSYLSETFPTEVRYSGFALSFNFANAIFGGSASFISIALIQATGNPIAPAWYMVVISVVALVAMCMTHDNSKKKLTDIE</sequence>
<proteinExistence type="inferred from homology"/>
<dbReference type="Pfam" id="PF07690">
    <property type="entry name" value="MFS_1"/>
    <property type="match status" value="1"/>
</dbReference>
<evidence type="ECO:0000313" key="11">
    <source>
        <dbReference type="EMBL" id="EOS49896.1"/>
    </source>
</evidence>
<evidence type="ECO:0000256" key="2">
    <source>
        <dbReference type="ARBA" id="ARBA00008240"/>
    </source>
</evidence>
<dbReference type="PROSITE" id="PS50850">
    <property type="entry name" value="MFS"/>
    <property type="match status" value="1"/>
</dbReference>
<keyword evidence="12" id="KW-1185">Reference proteome</keyword>
<dbReference type="GO" id="GO:0005886">
    <property type="term" value="C:plasma membrane"/>
    <property type="evidence" value="ECO:0007669"/>
    <property type="project" value="UniProtKB-SubCell"/>
</dbReference>
<name>R9KUK7_9ACTN</name>
<accession>R9KUK7</accession>
<feature type="transmembrane region" description="Helical" evidence="9">
    <location>
        <begin position="200"/>
        <end position="219"/>
    </location>
</feature>
<feature type="transmembrane region" description="Helical" evidence="9">
    <location>
        <begin position="258"/>
        <end position="279"/>
    </location>
</feature>
<dbReference type="HOGENOM" id="CLU_001265_39_0_11"/>
<evidence type="ECO:0000256" key="8">
    <source>
        <dbReference type="ARBA" id="ARBA00023136"/>
    </source>
</evidence>
<feature type="transmembrane region" description="Helical" evidence="9">
    <location>
        <begin position="63"/>
        <end position="85"/>
    </location>
</feature>
<feature type="domain" description="Major facilitator superfamily (MFS) profile" evidence="10">
    <location>
        <begin position="26"/>
        <end position="441"/>
    </location>
</feature>
<dbReference type="PROSITE" id="PS00216">
    <property type="entry name" value="SUGAR_TRANSPORT_1"/>
    <property type="match status" value="1"/>
</dbReference>
<feature type="transmembrane region" description="Helical" evidence="9">
    <location>
        <begin position="348"/>
        <end position="365"/>
    </location>
</feature>
<dbReference type="eggNOG" id="COG0477">
    <property type="taxonomic scope" value="Bacteria"/>
</dbReference>
<keyword evidence="6" id="KW-0769">Symport</keyword>
<feature type="transmembrane region" description="Helical" evidence="9">
    <location>
        <begin position="291"/>
        <end position="312"/>
    </location>
</feature>
<dbReference type="InterPro" id="IPR005829">
    <property type="entry name" value="Sugar_transporter_CS"/>
</dbReference>
<dbReference type="InterPro" id="IPR011701">
    <property type="entry name" value="MFS"/>
</dbReference>
<reference evidence="11 12" key="1">
    <citation type="submission" date="2013-04" db="EMBL/GenBank/DDBJ databases">
        <title>The Genome Sequence of Enterorhabdus caecimuris B7.</title>
        <authorList>
            <consortium name="The Broad Institute Genomics Platform"/>
            <consortium name="The Broad Institute Genome Sequencing Center for Infectious Disease"/>
            <person name="Earl A."/>
            <person name="Xavier R."/>
            <person name="Elson C."/>
            <person name="Duck W."/>
            <person name="Walker B."/>
            <person name="Young S."/>
            <person name="Zeng Q."/>
            <person name="Gargeya S."/>
            <person name="Fitzgerald M."/>
            <person name="Haas B."/>
            <person name="Abouelleil A."/>
            <person name="Allen A.W."/>
            <person name="Alvarado L."/>
            <person name="Arachchi H.M."/>
            <person name="Berlin A.M."/>
            <person name="Chapman S.B."/>
            <person name="Gainer-Dewar J."/>
            <person name="Goldberg J."/>
            <person name="Griggs A."/>
            <person name="Gujja S."/>
            <person name="Hansen M."/>
            <person name="Howarth C."/>
            <person name="Imamovic A."/>
            <person name="Ireland A."/>
            <person name="Larimer J."/>
            <person name="McCowan C."/>
            <person name="Murphy C."/>
            <person name="Pearson M."/>
            <person name="Poon T.W."/>
            <person name="Priest M."/>
            <person name="Roberts A."/>
            <person name="Saif S."/>
            <person name="Shea T."/>
            <person name="Sisk P."/>
            <person name="Sykes S."/>
            <person name="Wortman J."/>
            <person name="Nusbaum C."/>
            <person name="Birren B."/>
        </authorList>
    </citation>
    <scope>NUCLEOTIDE SEQUENCE [LARGE SCALE GENOMIC DNA]</scope>
    <source>
        <strain evidence="11 12">B7</strain>
    </source>
</reference>
<evidence type="ECO:0000256" key="1">
    <source>
        <dbReference type="ARBA" id="ARBA00004651"/>
    </source>
</evidence>
<dbReference type="PANTHER" id="PTHR43528">
    <property type="entry name" value="ALPHA-KETOGLUTARATE PERMEASE"/>
    <property type="match status" value="1"/>
</dbReference>
<organism evidence="11 12">
    <name type="scientific">Adlercreutzia caecimuris B7</name>
    <dbReference type="NCBI Taxonomy" id="1235794"/>
    <lineage>
        <taxon>Bacteria</taxon>
        <taxon>Bacillati</taxon>
        <taxon>Actinomycetota</taxon>
        <taxon>Coriobacteriia</taxon>
        <taxon>Eggerthellales</taxon>
        <taxon>Eggerthellaceae</taxon>
        <taxon>Adlercreutzia</taxon>
    </lineage>
</organism>
<keyword evidence="5 9" id="KW-0812">Transmembrane</keyword>
<dbReference type="PANTHER" id="PTHR43528:SF1">
    <property type="entry name" value="ALPHA-KETOGLUTARATE PERMEASE"/>
    <property type="match status" value="1"/>
</dbReference>
<evidence type="ECO:0000256" key="4">
    <source>
        <dbReference type="ARBA" id="ARBA00022475"/>
    </source>
</evidence>
<dbReference type="InterPro" id="IPR020846">
    <property type="entry name" value="MFS_dom"/>
</dbReference>
<feature type="transmembrane region" description="Helical" evidence="9">
    <location>
        <begin position="38"/>
        <end position="57"/>
    </location>
</feature>
<evidence type="ECO:0000256" key="9">
    <source>
        <dbReference type="SAM" id="Phobius"/>
    </source>
</evidence>
<evidence type="ECO:0000313" key="12">
    <source>
        <dbReference type="Proteomes" id="UP000014204"/>
    </source>
</evidence>
<dbReference type="PATRIC" id="fig|1235794.3.peg.2330"/>
<keyword evidence="4" id="KW-1003">Cell membrane</keyword>
<dbReference type="AlphaFoldDB" id="R9KUK7"/>
<dbReference type="STRING" id="1235794.C811_02361"/>
<evidence type="ECO:0000256" key="3">
    <source>
        <dbReference type="ARBA" id="ARBA00022448"/>
    </source>
</evidence>
<keyword evidence="8 9" id="KW-0472">Membrane</keyword>
<dbReference type="Gene3D" id="1.20.1250.20">
    <property type="entry name" value="MFS general substrate transporter like domains"/>
    <property type="match status" value="2"/>
</dbReference>
<comment type="subcellular location">
    <subcellularLocation>
        <location evidence="1">Cell membrane</location>
        <topology evidence="1">Multi-pass membrane protein</topology>
    </subcellularLocation>
</comment>
<dbReference type="InterPro" id="IPR036259">
    <property type="entry name" value="MFS_trans_sf"/>
</dbReference>
<evidence type="ECO:0000256" key="7">
    <source>
        <dbReference type="ARBA" id="ARBA00022989"/>
    </source>
</evidence>
<feature type="transmembrane region" description="Helical" evidence="9">
    <location>
        <begin position="162"/>
        <end position="188"/>
    </location>
</feature>
<evidence type="ECO:0000259" key="10">
    <source>
        <dbReference type="PROSITE" id="PS50850"/>
    </source>
</evidence>
<dbReference type="InterPro" id="IPR051084">
    <property type="entry name" value="H+-coupled_symporters"/>
</dbReference>
<feature type="transmembrane region" description="Helical" evidence="9">
    <location>
        <begin position="415"/>
        <end position="435"/>
    </location>
</feature>
<comment type="caution">
    <text evidence="11">The sequence shown here is derived from an EMBL/GenBank/DDBJ whole genome shotgun (WGS) entry which is preliminary data.</text>
</comment>
<dbReference type="Proteomes" id="UP000014204">
    <property type="component" value="Unassembled WGS sequence"/>
</dbReference>
<feature type="transmembrane region" description="Helical" evidence="9">
    <location>
        <begin position="122"/>
        <end position="141"/>
    </location>
</feature>
<gene>
    <name evidence="11" type="ORF">C811_02361</name>
</gene>
<evidence type="ECO:0000256" key="6">
    <source>
        <dbReference type="ARBA" id="ARBA00022847"/>
    </source>
</evidence>
<evidence type="ECO:0000256" key="5">
    <source>
        <dbReference type="ARBA" id="ARBA00022692"/>
    </source>
</evidence>
<feature type="transmembrane region" description="Helical" evidence="9">
    <location>
        <begin position="324"/>
        <end position="342"/>
    </location>
</feature>
<feature type="transmembrane region" description="Helical" evidence="9">
    <location>
        <begin position="97"/>
        <end position="116"/>
    </location>
</feature>
<dbReference type="SUPFAM" id="SSF103473">
    <property type="entry name" value="MFS general substrate transporter"/>
    <property type="match status" value="1"/>
</dbReference>